<evidence type="ECO:0000256" key="1">
    <source>
        <dbReference type="SAM" id="MobiDB-lite"/>
    </source>
</evidence>
<accession>A0A9P8TFQ3</accession>
<dbReference type="Proteomes" id="UP000788993">
    <property type="component" value="Unassembled WGS sequence"/>
</dbReference>
<reference evidence="2" key="2">
    <citation type="submission" date="2021-01" db="EMBL/GenBank/DDBJ databases">
        <authorList>
            <person name="Schikora-Tamarit M.A."/>
        </authorList>
    </citation>
    <scope>NUCLEOTIDE SEQUENCE</scope>
    <source>
        <strain evidence="2">NCAIM Y.01608</strain>
    </source>
</reference>
<reference evidence="2" key="1">
    <citation type="journal article" date="2021" name="Open Biol.">
        <title>Shared evolutionary footprints suggest mitochondrial oxidative damage underlies multiple complex I losses in fungi.</title>
        <authorList>
            <person name="Schikora-Tamarit M.A."/>
            <person name="Marcet-Houben M."/>
            <person name="Nosek J."/>
            <person name="Gabaldon T."/>
        </authorList>
    </citation>
    <scope>NUCLEOTIDE SEQUENCE</scope>
    <source>
        <strain evidence="2">NCAIM Y.01608</strain>
    </source>
</reference>
<keyword evidence="3" id="KW-1185">Reference proteome</keyword>
<comment type="caution">
    <text evidence="2">The sequence shown here is derived from an EMBL/GenBank/DDBJ whole genome shotgun (WGS) entry which is preliminary data.</text>
</comment>
<dbReference type="AlphaFoldDB" id="A0A9P8TFQ3"/>
<feature type="region of interest" description="Disordered" evidence="1">
    <location>
        <begin position="343"/>
        <end position="364"/>
    </location>
</feature>
<evidence type="ECO:0000313" key="3">
    <source>
        <dbReference type="Proteomes" id="UP000788993"/>
    </source>
</evidence>
<protein>
    <submittedName>
        <fullName evidence="2">Uncharacterized protein</fullName>
    </submittedName>
</protein>
<evidence type="ECO:0000313" key="2">
    <source>
        <dbReference type="EMBL" id="KAH3676925.1"/>
    </source>
</evidence>
<dbReference type="EMBL" id="JAEUBD010000146">
    <property type="protein sequence ID" value="KAH3676925.1"/>
    <property type="molecule type" value="Genomic_DNA"/>
</dbReference>
<name>A0A9P8TFQ3_9ASCO</name>
<gene>
    <name evidence="2" type="ORF">OGATHE_001415</name>
</gene>
<organism evidence="2 3">
    <name type="scientific">Ogataea polymorpha</name>
    <dbReference type="NCBI Taxonomy" id="460523"/>
    <lineage>
        <taxon>Eukaryota</taxon>
        <taxon>Fungi</taxon>
        <taxon>Dikarya</taxon>
        <taxon>Ascomycota</taxon>
        <taxon>Saccharomycotina</taxon>
        <taxon>Pichiomycetes</taxon>
        <taxon>Pichiales</taxon>
        <taxon>Pichiaceae</taxon>
        <taxon>Ogataea</taxon>
    </lineage>
</organism>
<sequence>MDRTVVGAVQKRPDVCLADQASELRRSKDEIDAGPNVERPVALERAPNRVHLEPAAVFLAYDVVQNVRVAVWPHPCGVLNVLVHELAMGSRVLESQHLVRVERLKVAVVLGFHQSTLFEALLDGIVAVDEIDAHVDQPELLALVRAETVGRTVDADHDDVEVELDDHTSALAVELAELVVHVFVVGIATNARGSKDRVAVRLFERNVFFLVRQDPCDALLDTHDGETLLDDPGLVVTWLSHINTHSRVSLLGDGHADKATIAVNIRDTQIDIRSLHLELLEGDHVYVHHVEHLGVVRNQRPGKVVSERFDAIDVEGDKPQRRRRELRRTTVLSSGFSPFTSISGRCSTPDSAQPDFLIGTSKEPTEANVVGRGRNHHKQLRNLRRLVQAIMLPDWANRDSSSQRGLPYRRPKRLASFNKP</sequence>
<proteinExistence type="predicted"/>
<feature type="region of interest" description="Disordered" evidence="1">
    <location>
        <begin position="398"/>
        <end position="420"/>
    </location>
</feature>